<dbReference type="KEGG" id="mis:MICPUN_63501"/>
<organism evidence="1 2">
    <name type="scientific">Micromonas commoda (strain RCC299 / NOUM17 / CCMP2709)</name>
    <name type="common">Picoplanktonic green alga</name>
    <dbReference type="NCBI Taxonomy" id="296587"/>
    <lineage>
        <taxon>Eukaryota</taxon>
        <taxon>Viridiplantae</taxon>
        <taxon>Chlorophyta</taxon>
        <taxon>Mamiellophyceae</taxon>
        <taxon>Mamiellales</taxon>
        <taxon>Mamiellaceae</taxon>
        <taxon>Micromonas</taxon>
    </lineage>
</organism>
<accession>C1EG39</accession>
<protein>
    <submittedName>
        <fullName evidence="1">Uncharacterized protein</fullName>
    </submittedName>
</protein>
<dbReference type="OMA" id="VGANQIF"/>
<dbReference type="Proteomes" id="UP000002009">
    <property type="component" value="Chromosome 13"/>
</dbReference>
<dbReference type="OrthoDB" id="2015857at2759"/>
<dbReference type="InParanoid" id="C1EG39"/>
<dbReference type="RefSeq" id="XP_002505698.1">
    <property type="nucleotide sequence ID" value="XM_002505652.1"/>
</dbReference>
<sequence>MFATVVRLAPVCVSKPALRRGASAPKLAPHRVASLGYPRPSVKARVNLKEDLESVDPGETKDALLNGDAGEKFQVAVGIGGLVASGIMTWSLVTLKDTGCGLPPGPGGVLGALEGVSYLYVVGLIAWSAITKAKTGSGLPAGPGGILGGAEGIAYLVALGGVVVGVMQVTHFGFIPNAIPVEGGPCFSP</sequence>
<dbReference type="PANTHER" id="PTHR37231:SF2">
    <property type="entry name" value="EXPRESSED PROTEIN"/>
    <property type="match status" value="1"/>
</dbReference>
<gene>
    <name evidence="1" type="ORF">MICPUN_63501</name>
</gene>
<dbReference type="EMBL" id="CP001331">
    <property type="protein sequence ID" value="ACO66956.1"/>
    <property type="molecule type" value="Genomic_DNA"/>
</dbReference>
<dbReference type="GeneID" id="8248382"/>
<dbReference type="eggNOG" id="KOG3017">
    <property type="taxonomic scope" value="Eukaryota"/>
</dbReference>
<dbReference type="AlphaFoldDB" id="C1EG39"/>
<dbReference type="PANTHER" id="PTHR37231">
    <property type="entry name" value="EXPRESSED PROTEIN"/>
    <property type="match status" value="1"/>
</dbReference>
<proteinExistence type="predicted"/>
<evidence type="ECO:0000313" key="1">
    <source>
        <dbReference type="EMBL" id="ACO66956.1"/>
    </source>
</evidence>
<reference evidence="1 2" key="1">
    <citation type="journal article" date="2009" name="Science">
        <title>Green evolution and dynamic adaptations revealed by genomes of the marine picoeukaryotes Micromonas.</title>
        <authorList>
            <person name="Worden A.Z."/>
            <person name="Lee J.H."/>
            <person name="Mock T."/>
            <person name="Rouze P."/>
            <person name="Simmons M.P."/>
            <person name="Aerts A.L."/>
            <person name="Allen A.E."/>
            <person name="Cuvelier M.L."/>
            <person name="Derelle E."/>
            <person name="Everett M.V."/>
            <person name="Foulon E."/>
            <person name="Grimwood J."/>
            <person name="Gundlach H."/>
            <person name="Henrissat B."/>
            <person name="Napoli C."/>
            <person name="McDonald S.M."/>
            <person name="Parker M.S."/>
            <person name="Rombauts S."/>
            <person name="Salamov A."/>
            <person name="Von Dassow P."/>
            <person name="Badger J.H."/>
            <person name="Coutinho P.M."/>
            <person name="Demir E."/>
            <person name="Dubchak I."/>
            <person name="Gentemann C."/>
            <person name="Eikrem W."/>
            <person name="Gready J.E."/>
            <person name="John U."/>
            <person name="Lanier W."/>
            <person name="Lindquist E.A."/>
            <person name="Lucas S."/>
            <person name="Mayer K.F."/>
            <person name="Moreau H."/>
            <person name="Not F."/>
            <person name="Otillar R."/>
            <person name="Panaud O."/>
            <person name="Pangilinan J."/>
            <person name="Paulsen I."/>
            <person name="Piegu B."/>
            <person name="Poliakov A."/>
            <person name="Robbens S."/>
            <person name="Schmutz J."/>
            <person name="Toulza E."/>
            <person name="Wyss T."/>
            <person name="Zelensky A."/>
            <person name="Zhou K."/>
            <person name="Armbrust E.V."/>
            <person name="Bhattacharya D."/>
            <person name="Goodenough U.W."/>
            <person name="Van de Peer Y."/>
            <person name="Grigoriev I.V."/>
        </authorList>
    </citation>
    <scope>NUCLEOTIDE SEQUENCE [LARGE SCALE GENOMIC DNA]</scope>
    <source>
        <strain evidence="2">RCC299 / NOUM17</strain>
    </source>
</reference>
<name>C1EG39_MICCC</name>
<evidence type="ECO:0000313" key="2">
    <source>
        <dbReference type="Proteomes" id="UP000002009"/>
    </source>
</evidence>
<keyword evidence="2" id="KW-1185">Reference proteome</keyword>